<dbReference type="KEGG" id="vg:25479102"/>
<sequence length="155" mass="17271">MYSIYWFIKSSFIPIKFTGNAVVINSCSIFTASTTISVIVLHEGLSSPRYPSNKQAKSQCKPSSRLINSFENVNPGIKPRFFNQNMAANDPEKKMPSTTANATSRSPKESFEFIHLRAQSALCLIAGTVSIALNNRCFSCPSLMYVSIRRLYISE</sequence>
<dbReference type="GeneID" id="25479102"/>
<dbReference type="Proteomes" id="UP000201485">
    <property type="component" value="Segment"/>
</dbReference>
<dbReference type="EMBL" id="KR139659">
    <property type="protein sequence ID" value="AKU37468.1"/>
    <property type="molecule type" value="Genomic_DNA"/>
</dbReference>
<reference evidence="1 2" key="1">
    <citation type="journal article" date="2015" name="PLoS Pathog.">
        <title>A Novel Virus Causes Scale Drop Disease in Lates calcarifer.</title>
        <authorList>
            <person name="de Groof A."/>
            <person name="Guelen L."/>
            <person name="Deijs M."/>
            <person name="van der Wal Y."/>
            <person name="Miyata M."/>
            <person name="Ng K.S."/>
            <person name="van Grinsven L."/>
            <person name="Simmelink B."/>
            <person name="Biermann Y."/>
            <person name="Grisez L."/>
            <person name="van Lent J."/>
            <person name="de Ronde A."/>
            <person name="Chang S.F."/>
            <person name="Schrier C."/>
            <person name="van der Hoek L."/>
        </authorList>
    </citation>
    <scope>NUCLEOTIDE SEQUENCE [LARGE SCALE GENOMIC DNA]</scope>
    <source>
        <strain evidence="1">C4575</strain>
    </source>
</reference>
<gene>
    <name evidence="1" type="ORF">SDDV_053</name>
</gene>
<dbReference type="OrthoDB" id="525at10486"/>
<evidence type="ECO:0000313" key="1">
    <source>
        <dbReference type="EMBL" id="AKU37468.1"/>
    </source>
</evidence>
<organism evidence="1 2">
    <name type="scientific">Scale drop disease virus</name>
    <dbReference type="NCBI Taxonomy" id="1697349"/>
    <lineage>
        <taxon>Viruses</taxon>
        <taxon>Varidnaviria</taxon>
        <taxon>Bamfordvirae</taxon>
        <taxon>Nucleocytoviricota</taxon>
        <taxon>Megaviricetes</taxon>
        <taxon>Pimascovirales</taxon>
        <taxon>Pimascovirales incertae sedis</taxon>
        <taxon>Iridoviridae</taxon>
        <taxon>Alphairidovirinae</taxon>
        <taxon>Megalocytivirus</taxon>
        <taxon>Megalocytivirus lates1</taxon>
    </lineage>
</organism>
<keyword evidence="2" id="KW-1185">Reference proteome</keyword>
<dbReference type="RefSeq" id="YP_009163814.1">
    <property type="nucleotide sequence ID" value="NC_027778.1"/>
</dbReference>
<accession>A0A0K1L6T7</accession>
<proteinExistence type="predicted"/>
<protein>
    <submittedName>
        <fullName evidence="1">ORF_053L</fullName>
    </submittedName>
</protein>
<name>A0A0K1L6T7_9VIRU</name>
<evidence type="ECO:0000313" key="2">
    <source>
        <dbReference type="Proteomes" id="UP000201485"/>
    </source>
</evidence>